<reference evidence="2 3" key="2">
    <citation type="journal article" date="2011" name="Stand. Genomic Sci.">
        <title>Complete genome sequence of Desulfurococcus mucosus type strain (O7/1).</title>
        <authorList>
            <person name="Wirth R."/>
            <person name="Chertkov O."/>
            <person name="Held B."/>
            <person name="Lapidus A."/>
            <person name="Nolan M."/>
            <person name="Lucas S."/>
            <person name="Hammon N."/>
            <person name="Deshpande S."/>
            <person name="Cheng J.F."/>
            <person name="Tapia R."/>
            <person name="Han C."/>
            <person name="Goodwin L."/>
            <person name="Pitluck S."/>
            <person name="Liolios K."/>
            <person name="Ioanna P."/>
            <person name="Ivanova N."/>
            <person name="Mavromatis K."/>
            <person name="Mikhailova N."/>
            <person name="Pati A."/>
            <person name="Chen A."/>
            <person name="Palaniappan K."/>
            <person name="Land M."/>
            <person name="Hauser L."/>
            <person name="Chang Y.J."/>
            <person name="Jeffries C.D."/>
            <person name="Bilek Y."/>
            <person name="Hader T."/>
            <person name="Rohde M."/>
            <person name="Spring S."/>
            <person name="Sikorski J."/>
            <person name="Goker M."/>
            <person name="Woyke T."/>
            <person name="Bristow J."/>
            <person name="Eisen J.A."/>
            <person name="Markowitz V."/>
            <person name="Hugenholtz P."/>
            <person name="Kyrpides N.C."/>
            <person name="Klenk H.P."/>
        </authorList>
    </citation>
    <scope>NUCLEOTIDE SEQUENCE [LARGE SCALE GENOMIC DNA]</scope>
    <source>
        <strain evidence="3">ATCC 35584 / DSM 2162 / JCM 9187 / O7/1</strain>
    </source>
</reference>
<dbReference type="Proteomes" id="UP000001068">
    <property type="component" value="Chromosome"/>
</dbReference>
<dbReference type="HOGENOM" id="CLU_2032762_0_0_2"/>
<evidence type="ECO:0000313" key="3">
    <source>
        <dbReference type="Proteomes" id="UP000001068"/>
    </source>
</evidence>
<name>E8R8E9_DESM0</name>
<evidence type="ECO:0000313" key="2">
    <source>
        <dbReference type="EMBL" id="ADV64775.1"/>
    </source>
</evidence>
<organism evidence="2 3">
    <name type="scientific">Desulfurococcus mucosus (strain ATCC 35584 / DSM 2162 / JCM 9187 / O7/1)</name>
    <dbReference type="NCBI Taxonomy" id="765177"/>
    <lineage>
        <taxon>Archaea</taxon>
        <taxon>Thermoproteota</taxon>
        <taxon>Thermoprotei</taxon>
        <taxon>Desulfurococcales</taxon>
        <taxon>Desulfurococcaceae</taxon>
        <taxon>Desulfurococcus</taxon>
    </lineage>
</organism>
<dbReference type="AlphaFoldDB" id="E8R8E9"/>
<dbReference type="EMBL" id="CP002363">
    <property type="protein sequence ID" value="ADV64775.1"/>
    <property type="molecule type" value="Genomic_DNA"/>
</dbReference>
<protein>
    <submittedName>
        <fullName evidence="2">Uncharacterized protein</fullName>
    </submittedName>
</protein>
<proteinExistence type="predicted"/>
<dbReference type="KEGG" id="dmu:Desmu_0461"/>
<dbReference type="eggNOG" id="arCOG09929">
    <property type="taxonomic scope" value="Archaea"/>
</dbReference>
<sequence precursor="true">MGGEGFLTLCAVFRVSPEPVETPRPLAQMGVSDHPDCPADDGCSPEQMRGTSEPPKGKPPLGRGGGQMLSVRGSTPYICEPARSALQSYRWIIGDARYLAFLECIAHCFAPPWVSSCPGGS</sequence>
<gene>
    <name evidence="2" type="ordered locus">Desmu_0461</name>
</gene>
<accession>E8R8E9</accession>
<keyword evidence="3" id="KW-1185">Reference proteome</keyword>
<feature type="region of interest" description="Disordered" evidence="1">
    <location>
        <begin position="21"/>
        <end position="69"/>
    </location>
</feature>
<evidence type="ECO:0000256" key="1">
    <source>
        <dbReference type="SAM" id="MobiDB-lite"/>
    </source>
</evidence>
<reference evidence="3" key="1">
    <citation type="submission" date="2010-11" db="EMBL/GenBank/DDBJ databases">
        <title>The complete genome of Desulfurococcus mucosus DSM 2162.</title>
        <authorList>
            <consortium name="US DOE Joint Genome Institute (JGI-PGF)"/>
            <person name="Lucas S."/>
            <person name="Copeland A."/>
            <person name="Lapidus A."/>
            <person name="Bruce D."/>
            <person name="Goodwin L."/>
            <person name="Pitluck S."/>
            <person name="Kyrpides N."/>
            <person name="Mavromatis K."/>
            <person name="Pagani I."/>
            <person name="Ivanova N."/>
            <person name="Ovchinnikova G."/>
            <person name="Chertkov O."/>
            <person name="Held B."/>
            <person name="Brettin T."/>
            <person name="Detter J.C."/>
            <person name="Tapia R."/>
            <person name="Han C."/>
            <person name="Land M."/>
            <person name="Hauser L."/>
            <person name="Markowitz V."/>
            <person name="Cheng J.-F."/>
            <person name="Hugenholtz P."/>
            <person name="Woyke T."/>
            <person name="Wu D."/>
            <person name="Wirth R."/>
            <person name="Bilek Y."/>
            <person name="Hader T."/>
            <person name="Klenk H.-P."/>
            <person name="Eisen J.A."/>
        </authorList>
    </citation>
    <scope>NUCLEOTIDE SEQUENCE [LARGE SCALE GENOMIC DNA]</scope>
    <source>
        <strain evidence="3">ATCC 35584 / DSM 2162 / JCM 9187 / O7/1</strain>
    </source>
</reference>